<evidence type="ECO:0000313" key="2">
    <source>
        <dbReference type="Proteomes" id="UP000008043"/>
    </source>
</evidence>
<dbReference type="KEGG" id="sdv:BN159_1346"/>
<dbReference type="PATRIC" id="fig|1214101.3.peg.1364"/>
<dbReference type="HOGENOM" id="CLU_751616_0_0_11"/>
<organism evidence="1 2">
    <name type="scientific">Streptomyces davaonensis (strain DSM 101723 / JCM 4913 / KCC S-0913 / 768)</name>
    <dbReference type="NCBI Taxonomy" id="1214101"/>
    <lineage>
        <taxon>Bacteria</taxon>
        <taxon>Bacillati</taxon>
        <taxon>Actinomycetota</taxon>
        <taxon>Actinomycetes</taxon>
        <taxon>Kitasatosporales</taxon>
        <taxon>Streptomycetaceae</taxon>
        <taxon>Streptomyces</taxon>
    </lineage>
</organism>
<name>K4QXZ5_STRDJ</name>
<accession>K4QXZ5</accession>
<gene>
    <name evidence="1" type="ORF">BN159_1346</name>
</gene>
<evidence type="ECO:0000313" key="1">
    <source>
        <dbReference type="EMBL" id="CCK25725.1"/>
    </source>
</evidence>
<dbReference type="RefSeq" id="WP_015656121.1">
    <property type="nucleotide sequence ID" value="NC_020504.1"/>
</dbReference>
<keyword evidence="2" id="KW-1185">Reference proteome</keyword>
<sequence>MTGLADPLDDEQQYLVDVVWSTFVEHGEFPKFFYVNHLMRRRRHDTVAVLNSFPAVGTVLTHRYRAVGWWGTDHNPDHDGVVFLTVAGLYHVQDDPVAEMISRGLLVFMRELTKAQDRILDSPFAMPDVEVDLATSVTRAEAKGGYVGHMATIAEQEWPGIRYNKGNNTGRLGMLADADFSTVADYLAAVTATLSPPEPPAALPYAEPRALLRAFNFLDVTTELVLGHQLVSRPPMDRSSLLAQDIEDEAGFQAGLVVLTDILRDLQVPGRAPASALGRLEGHLVRHLPAIDQAAVQQAVELLDQVRVLRNSAVHPKPSARLLAAHQALGLTFPVRDFTAAWDSVRAHAERALSRVQEEIQAARP</sequence>
<dbReference type="Proteomes" id="UP000008043">
    <property type="component" value="Chromosome"/>
</dbReference>
<protein>
    <submittedName>
        <fullName evidence="1">Uncharacterized protein</fullName>
    </submittedName>
</protein>
<dbReference type="eggNOG" id="ENOG5033UH7">
    <property type="taxonomic scope" value="Bacteria"/>
</dbReference>
<dbReference type="EMBL" id="HE971709">
    <property type="protein sequence ID" value="CCK25725.1"/>
    <property type="molecule type" value="Genomic_DNA"/>
</dbReference>
<reference evidence="1 2" key="1">
    <citation type="journal article" date="2012" name="J. Bacteriol.">
        <title>Genome sequence of the bacterium Streptomyces davawensis JCM 4913 and heterologous production of the unique antibiotic roseoflavin.</title>
        <authorList>
            <person name="Jankowitsch F."/>
            <person name="Schwarz J."/>
            <person name="Ruckert C."/>
            <person name="Gust B."/>
            <person name="Szczepanowski R."/>
            <person name="Blom J."/>
            <person name="Pelzer S."/>
            <person name="Kalinowski J."/>
            <person name="Mack M."/>
        </authorList>
    </citation>
    <scope>NUCLEOTIDE SEQUENCE [LARGE SCALE GENOMIC DNA]</scope>
    <source>
        <strain evidence="2">DSM 101723 / JCM 4913 / KCC S-0913 / 768</strain>
    </source>
</reference>
<dbReference type="AlphaFoldDB" id="K4QXZ5"/>
<dbReference type="OrthoDB" id="4116984at2"/>
<proteinExistence type="predicted"/>